<dbReference type="EMBL" id="UZAH01039356">
    <property type="protein sequence ID" value="VDP56082.1"/>
    <property type="molecule type" value="Genomic_DNA"/>
</dbReference>
<accession>A0A183GU03</accession>
<keyword evidence="2" id="KW-1185">Reference proteome</keyword>
<proteinExistence type="predicted"/>
<accession>A0A3P8DWA1</accession>
<protein>
    <submittedName>
        <fullName evidence="3">MULE domain-containing protein</fullName>
    </submittedName>
</protein>
<organism evidence="2 3">
    <name type="scientific">Heligmosomoides polygyrus</name>
    <name type="common">Parasitic roundworm</name>
    <dbReference type="NCBI Taxonomy" id="6339"/>
    <lineage>
        <taxon>Eukaryota</taxon>
        <taxon>Metazoa</taxon>
        <taxon>Ecdysozoa</taxon>
        <taxon>Nematoda</taxon>
        <taxon>Chromadorea</taxon>
        <taxon>Rhabditida</taxon>
        <taxon>Rhabditina</taxon>
        <taxon>Rhabditomorpha</taxon>
        <taxon>Strongyloidea</taxon>
        <taxon>Heligmosomidae</taxon>
        <taxon>Heligmosomoides</taxon>
    </lineage>
</organism>
<dbReference type="AlphaFoldDB" id="A0A183GU03"/>
<name>A0A183GU03_HELPZ</name>
<evidence type="ECO:0000313" key="3">
    <source>
        <dbReference type="WBParaSite" id="HPBE_0002617301-mRNA-1"/>
    </source>
</evidence>
<dbReference type="Proteomes" id="UP000050761">
    <property type="component" value="Unassembled WGS sequence"/>
</dbReference>
<reference evidence="1 2" key="1">
    <citation type="submission" date="2018-11" db="EMBL/GenBank/DDBJ databases">
        <authorList>
            <consortium name="Pathogen Informatics"/>
        </authorList>
    </citation>
    <scope>NUCLEOTIDE SEQUENCE [LARGE SCALE GENOMIC DNA]</scope>
</reference>
<reference evidence="3" key="2">
    <citation type="submission" date="2019-09" db="UniProtKB">
        <authorList>
            <consortium name="WormBaseParasite"/>
        </authorList>
    </citation>
    <scope>IDENTIFICATION</scope>
</reference>
<gene>
    <name evidence="1" type="ORF">HPBE_LOCUS26172</name>
</gene>
<dbReference type="WBParaSite" id="HPBE_0002617301-mRNA-1">
    <property type="protein sequence ID" value="HPBE_0002617301-mRNA-1"/>
    <property type="gene ID" value="HPBE_0002617301"/>
</dbReference>
<sequence length="491" mass="55653">MSSDITATVLLEGDIVHFSTGPHRLVRLTDGSLCEVPLHLSEEQLVCVCQIDAAALLAQRSENDVAPNEVLDGVSLVETPHFLEDADDGHGSGETVSAADDEELYKDEGGVFEWNLDSLFIFMDNHNILLQMISPARQECRRKVQVAGEMMLDILGSWSRVSTGVIPNGIRLQKCHEWRSDERYADLSANIEHGKFLLEVDRAPNLTTEEKEATLSDFHRFRKVRSTISRNMGCGNRDRAVTMESVPDSLALSADGTRFLHYHTPDMHIYYSENIISRASEIGLDMLIADGIFGMHPRDRNGQLYTIHGVCNGKVDVPLPFAITDRKSESVYTMIWSTLFNVLEDAMGRQDLALYVVVDFERASIKAIRRIMPDSMWSKWGRDVLRTTNIAETYHSCLRAALGAKQPSLRRLLEHLHAVNAKSLGKLVQHEQYQAADVSLRPRDIRRREKVSGEMERFRLRLLEQGEELTTREINKYCRRIARFVSEKSNL</sequence>
<evidence type="ECO:0000313" key="2">
    <source>
        <dbReference type="Proteomes" id="UP000050761"/>
    </source>
</evidence>
<evidence type="ECO:0000313" key="1">
    <source>
        <dbReference type="EMBL" id="VDP56082.1"/>
    </source>
</evidence>